<evidence type="ECO:0000256" key="10">
    <source>
        <dbReference type="SAM" id="SignalP"/>
    </source>
</evidence>
<dbReference type="InterPro" id="IPR001967">
    <property type="entry name" value="Peptidase_S11_N"/>
</dbReference>
<dbReference type="Gene3D" id="3.40.710.10">
    <property type="entry name" value="DD-peptidase/beta-lactamase superfamily"/>
    <property type="match status" value="1"/>
</dbReference>
<dbReference type="PRINTS" id="PR00725">
    <property type="entry name" value="DADACBPTASE1"/>
</dbReference>
<proteinExistence type="inferred from homology"/>
<accession>A0A8J3RPK3</accession>
<evidence type="ECO:0000313" key="12">
    <source>
        <dbReference type="EMBL" id="GIH77901.1"/>
    </source>
</evidence>
<evidence type="ECO:0000256" key="5">
    <source>
        <dbReference type="ARBA" id="ARBA00022984"/>
    </source>
</evidence>
<dbReference type="AlphaFoldDB" id="A0A8J3RPK3"/>
<evidence type="ECO:0000256" key="2">
    <source>
        <dbReference type="ARBA" id="ARBA00022729"/>
    </source>
</evidence>
<dbReference type="InterPro" id="IPR012338">
    <property type="entry name" value="Beta-lactam/transpept-like"/>
</dbReference>
<dbReference type="PANTHER" id="PTHR21581:SF33">
    <property type="entry name" value="D-ALANYL-D-ALANINE CARBOXYPEPTIDASE DACB"/>
    <property type="match status" value="1"/>
</dbReference>
<feature type="active site" description="Acyl-ester intermediate" evidence="7">
    <location>
        <position position="86"/>
    </location>
</feature>
<evidence type="ECO:0000256" key="6">
    <source>
        <dbReference type="ARBA" id="ARBA00023316"/>
    </source>
</evidence>
<evidence type="ECO:0000259" key="11">
    <source>
        <dbReference type="Pfam" id="PF00768"/>
    </source>
</evidence>
<comment type="caution">
    <text evidence="12">The sequence shown here is derived from an EMBL/GenBank/DDBJ whole genome shotgun (WGS) entry which is preliminary data.</text>
</comment>
<keyword evidence="6" id="KW-0961">Cell wall biogenesis/degradation</keyword>
<dbReference type="Proteomes" id="UP000616724">
    <property type="component" value="Unassembled WGS sequence"/>
</dbReference>
<dbReference type="RefSeq" id="WP_239316785.1">
    <property type="nucleotide sequence ID" value="NZ_BOOH01000036.1"/>
</dbReference>
<dbReference type="GO" id="GO:0006508">
    <property type="term" value="P:proteolysis"/>
    <property type="evidence" value="ECO:0007669"/>
    <property type="project" value="InterPro"/>
</dbReference>
<feature type="active site" description="Proton acceptor" evidence="7">
    <location>
        <position position="89"/>
    </location>
</feature>
<dbReference type="Pfam" id="PF00768">
    <property type="entry name" value="Peptidase_S11"/>
    <property type="match status" value="1"/>
</dbReference>
<keyword evidence="3" id="KW-0378">Hydrolase</keyword>
<dbReference type="SUPFAM" id="SSF56601">
    <property type="entry name" value="beta-lactamase/transpeptidase-like"/>
    <property type="match status" value="1"/>
</dbReference>
<keyword evidence="13" id="KW-1185">Reference proteome</keyword>
<feature type="domain" description="Peptidase S11 D-alanyl-D-alanine carboxypeptidase A N-terminal" evidence="11">
    <location>
        <begin position="52"/>
        <end position="284"/>
    </location>
</feature>
<keyword evidence="5" id="KW-0573">Peptidoglycan synthesis</keyword>
<dbReference type="GO" id="GO:0009252">
    <property type="term" value="P:peptidoglycan biosynthetic process"/>
    <property type="evidence" value="ECO:0007669"/>
    <property type="project" value="UniProtKB-KW"/>
</dbReference>
<evidence type="ECO:0000256" key="1">
    <source>
        <dbReference type="ARBA" id="ARBA00007164"/>
    </source>
</evidence>
<comment type="similarity">
    <text evidence="1 9">Belongs to the peptidase S11 family.</text>
</comment>
<evidence type="ECO:0000256" key="3">
    <source>
        <dbReference type="ARBA" id="ARBA00022801"/>
    </source>
</evidence>
<evidence type="ECO:0000256" key="4">
    <source>
        <dbReference type="ARBA" id="ARBA00022960"/>
    </source>
</evidence>
<reference evidence="12 13" key="1">
    <citation type="submission" date="2021-01" db="EMBL/GenBank/DDBJ databases">
        <title>Whole genome shotgun sequence of Planobispora longispora NBRC 13918.</title>
        <authorList>
            <person name="Komaki H."/>
            <person name="Tamura T."/>
        </authorList>
    </citation>
    <scope>NUCLEOTIDE SEQUENCE [LARGE SCALE GENOMIC DNA]</scope>
    <source>
        <strain evidence="12 13">NBRC 13918</strain>
    </source>
</reference>
<dbReference type="GO" id="GO:0071555">
    <property type="term" value="P:cell wall organization"/>
    <property type="evidence" value="ECO:0007669"/>
    <property type="project" value="UniProtKB-KW"/>
</dbReference>
<dbReference type="EMBL" id="BOOH01000036">
    <property type="protein sequence ID" value="GIH77901.1"/>
    <property type="molecule type" value="Genomic_DNA"/>
</dbReference>
<dbReference type="PANTHER" id="PTHR21581">
    <property type="entry name" value="D-ALANYL-D-ALANINE CARBOXYPEPTIDASE"/>
    <property type="match status" value="1"/>
</dbReference>
<dbReference type="GO" id="GO:0009002">
    <property type="term" value="F:serine-type D-Ala-D-Ala carboxypeptidase activity"/>
    <property type="evidence" value="ECO:0007669"/>
    <property type="project" value="InterPro"/>
</dbReference>
<gene>
    <name evidence="12" type="ORF">Plo01_43300</name>
</gene>
<keyword evidence="12" id="KW-0121">Carboxypeptidase</keyword>
<protein>
    <submittedName>
        <fullName evidence="12">D-alanyl-D-alanine carboxypeptidase</fullName>
    </submittedName>
</protein>
<evidence type="ECO:0000256" key="7">
    <source>
        <dbReference type="PIRSR" id="PIRSR618044-1"/>
    </source>
</evidence>
<keyword evidence="12" id="KW-0645">Protease</keyword>
<keyword evidence="4" id="KW-0133">Cell shape</keyword>
<evidence type="ECO:0000313" key="13">
    <source>
        <dbReference type="Proteomes" id="UP000616724"/>
    </source>
</evidence>
<feature type="chain" id="PRO_5035168192" evidence="10">
    <location>
        <begin position="31"/>
        <end position="310"/>
    </location>
</feature>
<evidence type="ECO:0000256" key="8">
    <source>
        <dbReference type="PIRSR" id="PIRSR618044-2"/>
    </source>
</evidence>
<name>A0A8J3RPK3_9ACTN</name>
<evidence type="ECO:0000256" key="9">
    <source>
        <dbReference type="RuleBase" id="RU004016"/>
    </source>
</evidence>
<feature type="binding site" evidence="8">
    <location>
        <position position="254"/>
    </location>
    <ligand>
        <name>substrate</name>
    </ligand>
</feature>
<feature type="signal peptide" evidence="10">
    <location>
        <begin position="1"/>
        <end position="30"/>
    </location>
</feature>
<dbReference type="InterPro" id="IPR018044">
    <property type="entry name" value="Peptidase_S11"/>
</dbReference>
<dbReference type="GO" id="GO:0008360">
    <property type="term" value="P:regulation of cell shape"/>
    <property type="evidence" value="ECO:0007669"/>
    <property type="project" value="UniProtKB-KW"/>
</dbReference>
<organism evidence="12 13">
    <name type="scientific">Planobispora longispora</name>
    <dbReference type="NCBI Taxonomy" id="28887"/>
    <lineage>
        <taxon>Bacteria</taxon>
        <taxon>Bacillati</taxon>
        <taxon>Actinomycetota</taxon>
        <taxon>Actinomycetes</taxon>
        <taxon>Streptosporangiales</taxon>
        <taxon>Streptosporangiaceae</taxon>
        <taxon>Planobispora</taxon>
    </lineage>
</organism>
<feature type="active site" evidence="7">
    <location>
        <position position="145"/>
    </location>
</feature>
<sequence>MHNGGIRLIACAALTGPTLLVSGFATPAHSAPARHAPVYTTAPAPPAAFTAPLAPAVHARAAYLVDTTTGTVHLSKRATERVPIASLTKVMTAYVVLREARLGDVVTVRKPDVRHARRNDATHASLRPGERLTVRDLLYGVMLPSGADASHALARVYGPGQARFVAKMNAAARALGLEDTRYSNADGLPKPRGGGYSTAFDQAKLADVVLRDPVLSVIAAEDRYVVPRTGVHRAHTWTNTNKLLRRVPGALGVKTGYTRAAGYCLSFAADLDGHRVIGVLLGDPKSERRFRTAERLLNWASAQTAYDGGL</sequence>
<keyword evidence="2 10" id="KW-0732">Signal</keyword>